<dbReference type="Pfam" id="PF02221">
    <property type="entry name" value="E1_DerP2_DerF2"/>
    <property type="match status" value="1"/>
</dbReference>
<comment type="subunit">
    <text evidence="3">Monomer.</text>
</comment>
<sequence>MKLVSLFTLGLCAATATARSSQATLTEDKPDVPGKNPLKFCAQPDDYILEIKKADLSPNPPEAGTKLTITATGNFKKDVEEGAKVHLQVKYGFITLVKQTADLCETVQKVDLECPLKEGEMTLTKDVDLPAQIPPGKYTVLADVVTKDEDKITCLTAEVTFARNGAATFSF</sequence>
<dbReference type="CDD" id="cd00917">
    <property type="entry name" value="PG-PI_TP"/>
    <property type="match status" value="1"/>
</dbReference>
<keyword evidence="5" id="KW-0813">Transport</keyword>
<evidence type="ECO:0000313" key="10">
    <source>
        <dbReference type="EMBL" id="KAF2152050.1"/>
    </source>
</evidence>
<dbReference type="PANTHER" id="PTHR11306">
    <property type="entry name" value="NIEMANN PICK TYPE C2 PROTEIN NPC2-RELATED"/>
    <property type="match status" value="1"/>
</dbReference>
<dbReference type="AlphaFoldDB" id="A0A9P4J2I1"/>
<dbReference type="GO" id="GO:0032366">
    <property type="term" value="P:intracellular sterol transport"/>
    <property type="evidence" value="ECO:0007669"/>
    <property type="project" value="InterPro"/>
</dbReference>
<evidence type="ECO:0000259" key="9">
    <source>
        <dbReference type="SMART" id="SM00737"/>
    </source>
</evidence>
<dbReference type="SUPFAM" id="SSF81296">
    <property type="entry name" value="E set domains"/>
    <property type="match status" value="1"/>
</dbReference>
<dbReference type="InterPro" id="IPR033917">
    <property type="entry name" value="ML_PG-PI_TP"/>
</dbReference>
<dbReference type="InterPro" id="IPR003172">
    <property type="entry name" value="ML_dom"/>
</dbReference>
<organism evidence="10 11">
    <name type="scientific">Myriangium duriaei CBS 260.36</name>
    <dbReference type="NCBI Taxonomy" id="1168546"/>
    <lineage>
        <taxon>Eukaryota</taxon>
        <taxon>Fungi</taxon>
        <taxon>Dikarya</taxon>
        <taxon>Ascomycota</taxon>
        <taxon>Pezizomycotina</taxon>
        <taxon>Dothideomycetes</taxon>
        <taxon>Dothideomycetidae</taxon>
        <taxon>Myriangiales</taxon>
        <taxon>Myriangiaceae</taxon>
        <taxon>Myriangium</taxon>
    </lineage>
</organism>
<evidence type="ECO:0000256" key="6">
    <source>
        <dbReference type="ARBA" id="ARBA00022729"/>
    </source>
</evidence>
<evidence type="ECO:0000256" key="4">
    <source>
        <dbReference type="ARBA" id="ARBA00016056"/>
    </source>
</evidence>
<comment type="function">
    <text evidence="1">Catalyzes the intermembrane transfer of phosphatidylglycerol and phosphatidylinositol.</text>
</comment>
<dbReference type="EMBL" id="ML996087">
    <property type="protein sequence ID" value="KAF2152050.1"/>
    <property type="molecule type" value="Genomic_DNA"/>
</dbReference>
<evidence type="ECO:0000256" key="3">
    <source>
        <dbReference type="ARBA" id="ARBA00011245"/>
    </source>
</evidence>
<comment type="similarity">
    <text evidence="2">Belongs to the NPC2 family.</text>
</comment>
<evidence type="ECO:0000313" key="11">
    <source>
        <dbReference type="Proteomes" id="UP000799439"/>
    </source>
</evidence>
<keyword evidence="11" id="KW-1185">Reference proteome</keyword>
<dbReference type="FunFam" id="2.60.40.770:FF:000004">
    <property type="entry name" value="Phosphatidylglycerol/phosphatidylinositol transfer protein"/>
    <property type="match status" value="1"/>
</dbReference>
<evidence type="ECO:0000256" key="8">
    <source>
        <dbReference type="SAM" id="SignalP"/>
    </source>
</evidence>
<name>A0A9P4J2I1_9PEZI</name>
<keyword evidence="6 8" id="KW-0732">Signal</keyword>
<evidence type="ECO:0000256" key="1">
    <source>
        <dbReference type="ARBA" id="ARBA00002053"/>
    </source>
</evidence>
<dbReference type="OrthoDB" id="6409159at2759"/>
<dbReference type="InterPro" id="IPR039670">
    <property type="entry name" value="NPC2-like"/>
</dbReference>
<reference evidence="10" key="1">
    <citation type="journal article" date="2020" name="Stud. Mycol.">
        <title>101 Dothideomycetes genomes: a test case for predicting lifestyles and emergence of pathogens.</title>
        <authorList>
            <person name="Haridas S."/>
            <person name="Albert R."/>
            <person name="Binder M."/>
            <person name="Bloem J."/>
            <person name="Labutti K."/>
            <person name="Salamov A."/>
            <person name="Andreopoulos B."/>
            <person name="Baker S."/>
            <person name="Barry K."/>
            <person name="Bills G."/>
            <person name="Bluhm B."/>
            <person name="Cannon C."/>
            <person name="Castanera R."/>
            <person name="Culley D."/>
            <person name="Daum C."/>
            <person name="Ezra D."/>
            <person name="Gonzalez J."/>
            <person name="Henrissat B."/>
            <person name="Kuo A."/>
            <person name="Liang C."/>
            <person name="Lipzen A."/>
            <person name="Lutzoni F."/>
            <person name="Magnuson J."/>
            <person name="Mondo S."/>
            <person name="Nolan M."/>
            <person name="Ohm R."/>
            <person name="Pangilinan J."/>
            <person name="Park H.-J."/>
            <person name="Ramirez L."/>
            <person name="Alfaro M."/>
            <person name="Sun H."/>
            <person name="Tritt A."/>
            <person name="Yoshinaga Y."/>
            <person name="Zwiers L.-H."/>
            <person name="Turgeon B."/>
            <person name="Goodwin S."/>
            <person name="Spatafora J."/>
            <person name="Crous P."/>
            <person name="Grigoriev I."/>
        </authorList>
    </citation>
    <scope>NUCLEOTIDE SEQUENCE</scope>
    <source>
        <strain evidence="10">CBS 260.36</strain>
    </source>
</reference>
<evidence type="ECO:0000256" key="5">
    <source>
        <dbReference type="ARBA" id="ARBA00022448"/>
    </source>
</evidence>
<comment type="caution">
    <text evidence="10">The sequence shown here is derived from an EMBL/GenBank/DDBJ whole genome shotgun (WGS) entry which is preliminary data.</text>
</comment>
<protein>
    <recommendedName>
        <fullName evidence="4">Phosphatidylglycerol/phosphatidylinositol transfer protein</fullName>
    </recommendedName>
</protein>
<dbReference type="PANTHER" id="PTHR11306:SF0">
    <property type="entry name" value="PHOSPHATIDYLGLYCEROL_PHOSPHATIDYLINOSITOL TRANSFER PROTEIN"/>
    <property type="match status" value="1"/>
</dbReference>
<dbReference type="Proteomes" id="UP000799439">
    <property type="component" value="Unassembled WGS sequence"/>
</dbReference>
<feature type="domain" description="MD-2-related lipid-recognition" evidence="9">
    <location>
        <begin position="38"/>
        <end position="159"/>
    </location>
</feature>
<proteinExistence type="inferred from homology"/>
<evidence type="ECO:0000256" key="7">
    <source>
        <dbReference type="ARBA" id="ARBA00023055"/>
    </source>
</evidence>
<feature type="chain" id="PRO_5040142256" description="Phosphatidylglycerol/phosphatidylinositol transfer protein" evidence="8">
    <location>
        <begin position="19"/>
        <end position="171"/>
    </location>
</feature>
<accession>A0A9P4J2I1</accession>
<feature type="signal peptide" evidence="8">
    <location>
        <begin position="1"/>
        <end position="18"/>
    </location>
</feature>
<evidence type="ECO:0000256" key="2">
    <source>
        <dbReference type="ARBA" id="ARBA00006370"/>
    </source>
</evidence>
<dbReference type="InterPro" id="IPR014756">
    <property type="entry name" value="Ig_E-set"/>
</dbReference>
<keyword evidence="7" id="KW-0445">Lipid transport</keyword>
<dbReference type="GO" id="GO:0032934">
    <property type="term" value="F:sterol binding"/>
    <property type="evidence" value="ECO:0007669"/>
    <property type="project" value="InterPro"/>
</dbReference>
<dbReference type="Gene3D" id="2.60.40.770">
    <property type="match status" value="1"/>
</dbReference>
<dbReference type="SMART" id="SM00737">
    <property type="entry name" value="ML"/>
    <property type="match status" value="1"/>
</dbReference>
<gene>
    <name evidence="10" type="ORF">K461DRAFT_257575</name>
</gene>